<dbReference type="AlphaFoldDB" id="A0A2M9ZI46"/>
<name>A0A2M9ZI46_9LEPT</name>
<gene>
    <name evidence="1" type="ORF">CH360_18390</name>
    <name evidence="2" type="ORF">CH373_17845</name>
</gene>
<evidence type="ECO:0000313" key="4">
    <source>
        <dbReference type="Proteomes" id="UP000231990"/>
    </source>
</evidence>
<dbReference type="Proteomes" id="UP000231990">
    <property type="component" value="Unassembled WGS sequence"/>
</dbReference>
<sequence length="139" mass="14247">MKKSLALLTIFAAISFGCDDGKKNGADALLTVLLANRPVPIVVDRVNTSMNSATTILVSIFSGQNCTGTQLLTSFPLTGVSQTSIEVQPGTTFSVQAVDQAGVETTMCENSPPASVIVSGYKAACGINSGSIACGMLNN</sequence>
<evidence type="ECO:0000313" key="3">
    <source>
        <dbReference type="Proteomes" id="UP000231962"/>
    </source>
</evidence>
<proteinExistence type="predicted"/>
<keyword evidence="3" id="KW-1185">Reference proteome</keyword>
<protein>
    <recommendedName>
        <fullName evidence="5">Lipoprotein</fullName>
    </recommendedName>
</protein>
<accession>A0A2M9ZI46</accession>
<comment type="caution">
    <text evidence="2">The sequence shown here is derived from an EMBL/GenBank/DDBJ whole genome shotgun (WGS) entry which is preliminary data.</text>
</comment>
<dbReference type="EMBL" id="NPDZ01000021">
    <property type="protein sequence ID" value="PJZ71735.1"/>
    <property type="molecule type" value="Genomic_DNA"/>
</dbReference>
<dbReference type="PROSITE" id="PS51257">
    <property type="entry name" value="PROKAR_LIPOPROTEIN"/>
    <property type="match status" value="1"/>
</dbReference>
<evidence type="ECO:0000313" key="1">
    <source>
        <dbReference type="EMBL" id="PJZ68020.1"/>
    </source>
</evidence>
<dbReference type="Proteomes" id="UP000231962">
    <property type="component" value="Unassembled WGS sequence"/>
</dbReference>
<dbReference type="RefSeq" id="WP_100715560.1">
    <property type="nucleotide sequence ID" value="NZ_NPDY01000042.1"/>
</dbReference>
<dbReference type="EMBL" id="NPDY01000042">
    <property type="protein sequence ID" value="PJZ68020.1"/>
    <property type="molecule type" value="Genomic_DNA"/>
</dbReference>
<organism evidence="2 4">
    <name type="scientific">Leptospira perolatii</name>
    <dbReference type="NCBI Taxonomy" id="2023191"/>
    <lineage>
        <taxon>Bacteria</taxon>
        <taxon>Pseudomonadati</taxon>
        <taxon>Spirochaetota</taxon>
        <taxon>Spirochaetia</taxon>
        <taxon>Leptospirales</taxon>
        <taxon>Leptospiraceae</taxon>
        <taxon>Leptospira</taxon>
    </lineage>
</organism>
<reference evidence="3 4" key="1">
    <citation type="submission" date="2017-07" db="EMBL/GenBank/DDBJ databases">
        <title>Leptospira spp. isolated from tropical soils.</title>
        <authorList>
            <person name="Thibeaux R."/>
            <person name="Iraola G."/>
            <person name="Ferres I."/>
            <person name="Bierque E."/>
            <person name="Girault D."/>
            <person name="Soupe-Gilbert M.-E."/>
            <person name="Picardeau M."/>
            <person name="Goarant C."/>
        </authorList>
    </citation>
    <scope>NUCLEOTIDE SEQUENCE [LARGE SCALE GENOMIC DNA]</scope>
    <source>
        <strain evidence="2 4">FH1-B-B1</strain>
        <strain evidence="1 3">FH1-B-C1</strain>
    </source>
</reference>
<evidence type="ECO:0000313" key="2">
    <source>
        <dbReference type="EMBL" id="PJZ71735.1"/>
    </source>
</evidence>
<evidence type="ECO:0008006" key="5">
    <source>
        <dbReference type="Google" id="ProtNLM"/>
    </source>
</evidence>